<sequence length="196" mass="21712">MKKYTLAIALLTALGLTACSDPDDQQGDPTNPTNPTQQTQQRQQANDQDTDPAGTAGERDAATMRSSQPAPADSELRPENDIQGRNQMEEFTQQQAEEHAELRTYLTSYTRNNQADSQDQCAFFALGDKPCGGPESYVVYSQKDLSDEDIANLEKRAQRYRELDAMMHAAEGMMSTCDITPEPQVTLENGRCVARN</sequence>
<accession>A0A432WD69</accession>
<dbReference type="PROSITE" id="PS51257">
    <property type="entry name" value="PROKAR_LIPOPROTEIN"/>
    <property type="match status" value="1"/>
</dbReference>
<name>A0A432WD69_9GAMM</name>
<evidence type="ECO:0000313" key="4">
    <source>
        <dbReference type="Proteomes" id="UP000287823"/>
    </source>
</evidence>
<feature type="signal peptide" evidence="2">
    <location>
        <begin position="1"/>
        <end position="18"/>
    </location>
</feature>
<protein>
    <recommendedName>
        <fullName evidence="5">Secreted protein</fullName>
    </recommendedName>
</protein>
<comment type="caution">
    <text evidence="3">The sequence shown here is derived from an EMBL/GenBank/DDBJ whole genome shotgun (WGS) entry which is preliminary data.</text>
</comment>
<evidence type="ECO:0000256" key="2">
    <source>
        <dbReference type="SAM" id="SignalP"/>
    </source>
</evidence>
<evidence type="ECO:0000313" key="3">
    <source>
        <dbReference type="EMBL" id="RUO30355.1"/>
    </source>
</evidence>
<gene>
    <name evidence="3" type="ORF">CWE14_13385</name>
</gene>
<feature type="chain" id="PRO_5019145284" description="Secreted protein" evidence="2">
    <location>
        <begin position="19"/>
        <end position="196"/>
    </location>
</feature>
<reference evidence="3 4" key="1">
    <citation type="journal article" date="2011" name="Front. Microbiol.">
        <title>Genomic signatures of strain selection and enhancement in Bacillus atrophaeus var. globigii, a historical biowarfare simulant.</title>
        <authorList>
            <person name="Gibbons H.S."/>
            <person name="Broomall S.M."/>
            <person name="McNew L.A."/>
            <person name="Daligault H."/>
            <person name="Chapman C."/>
            <person name="Bruce D."/>
            <person name="Karavis M."/>
            <person name="Krepps M."/>
            <person name="McGregor P.A."/>
            <person name="Hong C."/>
            <person name="Park K.H."/>
            <person name="Akmal A."/>
            <person name="Feldman A."/>
            <person name="Lin J.S."/>
            <person name="Chang W.E."/>
            <person name="Higgs B.W."/>
            <person name="Demirev P."/>
            <person name="Lindquist J."/>
            <person name="Liem A."/>
            <person name="Fochler E."/>
            <person name="Read T.D."/>
            <person name="Tapia R."/>
            <person name="Johnson S."/>
            <person name="Bishop-Lilly K.A."/>
            <person name="Detter C."/>
            <person name="Han C."/>
            <person name="Sozhamannan S."/>
            <person name="Rosenzweig C.N."/>
            <person name="Skowronski E.W."/>
        </authorList>
    </citation>
    <scope>NUCLEOTIDE SEQUENCE [LARGE SCALE GENOMIC DNA]</scope>
    <source>
        <strain evidence="3 4">Y4G10-17</strain>
    </source>
</reference>
<proteinExistence type="predicted"/>
<dbReference type="Proteomes" id="UP000287823">
    <property type="component" value="Unassembled WGS sequence"/>
</dbReference>
<keyword evidence="4" id="KW-1185">Reference proteome</keyword>
<dbReference type="RefSeq" id="WP_126799836.1">
    <property type="nucleotide sequence ID" value="NZ_PIPO01000006.1"/>
</dbReference>
<organism evidence="3 4">
    <name type="scientific">Aliidiomarina soli</name>
    <dbReference type="NCBI Taxonomy" id="1928574"/>
    <lineage>
        <taxon>Bacteria</taxon>
        <taxon>Pseudomonadati</taxon>
        <taxon>Pseudomonadota</taxon>
        <taxon>Gammaproteobacteria</taxon>
        <taxon>Alteromonadales</taxon>
        <taxon>Idiomarinaceae</taxon>
        <taxon>Aliidiomarina</taxon>
    </lineage>
</organism>
<keyword evidence="2" id="KW-0732">Signal</keyword>
<evidence type="ECO:0008006" key="5">
    <source>
        <dbReference type="Google" id="ProtNLM"/>
    </source>
</evidence>
<dbReference type="EMBL" id="PIPO01000006">
    <property type="protein sequence ID" value="RUO30355.1"/>
    <property type="molecule type" value="Genomic_DNA"/>
</dbReference>
<evidence type="ECO:0000256" key="1">
    <source>
        <dbReference type="SAM" id="MobiDB-lite"/>
    </source>
</evidence>
<dbReference type="AlphaFoldDB" id="A0A432WD69"/>
<feature type="region of interest" description="Disordered" evidence="1">
    <location>
        <begin position="18"/>
        <end position="81"/>
    </location>
</feature>
<feature type="compositionally biased region" description="Low complexity" evidence="1">
    <location>
        <begin position="27"/>
        <end position="47"/>
    </location>
</feature>